<dbReference type="Pfam" id="PF00563">
    <property type="entry name" value="EAL"/>
    <property type="match status" value="1"/>
</dbReference>
<feature type="transmembrane region" description="Helical" evidence="1">
    <location>
        <begin position="87"/>
        <end position="109"/>
    </location>
</feature>
<dbReference type="PANTHER" id="PTHR33121:SF23">
    <property type="entry name" value="CYCLIC DI-GMP PHOSPHODIESTERASE PDEB"/>
    <property type="match status" value="1"/>
</dbReference>
<organism evidence="3 4">
    <name type="scientific">Vibrio gallaecicus</name>
    <dbReference type="NCBI Taxonomy" id="552386"/>
    <lineage>
        <taxon>Bacteria</taxon>
        <taxon>Pseudomonadati</taxon>
        <taxon>Pseudomonadota</taxon>
        <taxon>Gammaproteobacteria</taxon>
        <taxon>Vibrionales</taxon>
        <taxon>Vibrionaceae</taxon>
        <taxon>Vibrio</taxon>
    </lineage>
</organism>
<evidence type="ECO:0000259" key="2">
    <source>
        <dbReference type="PROSITE" id="PS50883"/>
    </source>
</evidence>
<evidence type="ECO:0000256" key="1">
    <source>
        <dbReference type="SAM" id="Phobius"/>
    </source>
</evidence>
<keyword evidence="1" id="KW-1133">Transmembrane helix</keyword>
<feature type="transmembrane region" description="Helical" evidence="1">
    <location>
        <begin position="239"/>
        <end position="272"/>
    </location>
</feature>
<feature type="transmembrane region" description="Helical" evidence="1">
    <location>
        <begin position="159"/>
        <end position="188"/>
    </location>
</feature>
<dbReference type="InterPro" id="IPR001633">
    <property type="entry name" value="EAL_dom"/>
</dbReference>
<keyword evidence="1" id="KW-0472">Membrane</keyword>
<evidence type="ECO:0000313" key="3">
    <source>
        <dbReference type="EMBL" id="MFA0567510.1"/>
    </source>
</evidence>
<dbReference type="PROSITE" id="PS50883">
    <property type="entry name" value="EAL"/>
    <property type="match status" value="1"/>
</dbReference>
<dbReference type="SMART" id="SM00052">
    <property type="entry name" value="EAL"/>
    <property type="match status" value="1"/>
</dbReference>
<feature type="transmembrane region" description="Helical" evidence="1">
    <location>
        <begin position="121"/>
        <end position="147"/>
    </location>
</feature>
<feature type="transmembrane region" description="Helical" evidence="1">
    <location>
        <begin position="209"/>
        <end position="227"/>
    </location>
</feature>
<protein>
    <submittedName>
        <fullName evidence="3">EAL domain-containing protein</fullName>
    </submittedName>
</protein>
<dbReference type="Proteomes" id="UP001570417">
    <property type="component" value="Unassembled WGS sequence"/>
</dbReference>
<feature type="transmembrane region" description="Helical" evidence="1">
    <location>
        <begin position="284"/>
        <end position="303"/>
    </location>
</feature>
<reference evidence="3 4" key="1">
    <citation type="journal article" date="2024" name="ISME J.">
        <title>Tailless and filamentous prophages are predominant in marine Vibrio.</title>
        <authorList>
            <person name="Steensen K."/>
            <person name="Seneca J."/>
            <person name="Bartlau N."/>
            <person name="Yu X.A."/>
            <person name="Hussain F.A."/>
            <person name="Polz M.F."/>
        </authorList>
    </citation>
    <scope>NUCLEOTIDE SEQUENCE [LARGE SCALE GENOMIC DNA]</scope>
    <source>
        <strain evidence="3 4">10N.222.51.A1</strain>
    </source>
</reference>
<accession>A0ABV4N889</accession>
<name>A0ABV4N889_9VIBR</name>
<proteinExistence type="predicted"/>
<comment type="caution">
    <text evidence="3">The sequence shown here is derived from an EMBL/GenBank/DDBJ whole genome shotgun (WGS) entry which is preliminary data.</text>
</comment>
<dbReference type="SUPFAM" id="SSF141868">
    <property type="entry name" value="EAL domain-like"/>
    <property type="match status" value="1"/>
</dbReference>
<dbReference type="EMBL" id="JBFRUW010000006">
    <property type="protein sequence ID" value="MFA0567510.1"/>
    <property type="molecule type" value="Genomic_DNA"/>
</dbReference>
<evidence type="ECO:0000313" key="4">
    <source>
        <dbReference type="Proteomes" id="UP001570417"/>
    </source>
</evidence>
<keyword evidence="1" id="KW-0812">Transmembrane</keyword>
<gene>
    <name evidence="3" type="ORF">AB4566_04400</name>
</gene>
<dbReference type="InterPro" id="IPR035919">
    <property type="entry name" value="EAL_sf"/>
</dbReference>
<dbReference type="Gene3D" id="3.20.20.450">
    <property type="entry name" value="EAL domain"/>
    <property type="match status" value="1"/>
</dbReference>
<sequence>MNNSYPSLFTGRSTLNFTLSSVATAFLLLLSFQLSFWFTLEADRVHVISLTAGLVSALLLRYRKQALLGIISGLALHYLFISQRGLAVALTFSFALPIVMMLFSELFLYVQKRLSDKNLTLVAIAYTGLMIVLYPIINTLVMTLIAYMYDYPLMTDLNYYGYAILSGSMTQLVLTPLLYFMLAFASIEGGRNLLSLNRAMYEQSNRSKLHWYWLGAIGLVLLTAFGAKNHVTSSALSVLIMPIVGLGLGQFGFILPAIFTAIIVLFNVARAVSAYEQQLIDSSVFYGLIVVLFSLCVTIFLMITQAIKNYLTNKAAIESERRDPYTRLYTLAQLKVDAKAFPEVPVLAVIDLSQVSRRVKALGLAEKSELLKQLSEFLQENNRLCHQGYVAPFTTSLLYLLPKNSGLDNELEQLHNQLGEFSFDWNNRSIKILEPQVRYVFLDTDLEFEQVVSQLCSRTIDIHSQSPISQVILSSGADPSIRKLSQIQAAFDEDEFELYCQPYRNLQNPGSSELSFEVLLRLPKQGGDVLAPADFFPLINEFGLEVELDKWVIRNTFKQLSKHVNQWESIDRCGINLTAQALMQLDFDHYILDCAKEFDIPLNKICFEITESMPLTNECLVIDNLTRLQSFGCTIALDDFGTGYASFDYLRRIPVDILKIDGSFVKNINTDETDRAIVKNISHIAQNMGLLTVAEFVETESHAELLTTLEVVYAQGFGIAKPRPLIDELQKHCGH</sequence>
<feature type="domain" description="EAL" evidence="2">
    <location>
        <begin position="480"/>
        <end position="735"/>
    </location>
</feature>
<dbReference type="RefSeq" id="WP_372265053.1">
    <property type="nucleotide sequence ID" value="NZ_JBFRUW010000006.1"/>
</dbReference>
<dbReference type="CDD" id="cd01948">
    <property type="entry name" value="EAL"/>
    <property type="match status" value="1"/>
</dbReference>
<dbReference type="PANTHER" id="PTHR33121">
    <property type="entry name" value="CYCLIC DI-GMP PHOSPHODIESTERASE PDEF"/>
    <property type="match status" value="1"/>
</dbReference>
<keyword evidence="4" id="KW-1185">Reference proteome</keyword>
<feature type="transmembrane region" description="Helical" evidence="1">
    <location>
        <begin position="65"/>
        <end position="81"/>
    </location>
</feature>
<feature type="transmembrane region" description="Helical" evidence="1">
    <location>
        <begin position="15"/>
        <end position="38"/>
    </location>
</feature>
<dbReference type="InterPro" id="IPR050706">
    <property type="entry name" value="Cyclic-di-GMP_PDE-like"/>
</dbReference>